<dbReference type="GO" id="GO:0045040">
    <property type="term" value="P:protein insertion into mitochondrial outer membrane"/>
    <property type="evidence" value="ECO:0007669"/>
    <property type="project" value="InterPro"/>
</dbReference>
<evidence type="ECO:0000256" key="5">
    <source>
        <dbReference type="ARBA" id="ARBA00022692"/>
    </source>
</evidence>
<comment type="subcellular location">
    <subcellularLocation>
        <location evidence="2">Mitochondrion outer membrane</location>
        <topology evidence="2">Single-pass membrane protein</topology>
    </subcellularLocation>
</comment>
<reference evidence="12 13" key="1">
    <citation type="submission" date="2024-03" db="EMBL/GenBank/DDBJ databases">
        <title>Complete genome sequence of the green alga Chloropicon roscoffensis RCC1871.</title>
        <authorList>
            <person name="Lemieux C."/>
            <person name="Pombert J.-F."/>
            <person name="Otis C."/>
            <person name="Turmel M."/>
        </authorList>
    </citation>
    <scope>NUCLEOTIDE SEQUENCE [LARGE SCALE GENOMIC DNA]</scope>
    <source>
        <strain evidence="12 13">RCC1871</strain>
    </source>
</reference>
<evidence type="ECO:0000313" key="12">
    <source>
        <dbReference type="EMBL" id="WZN62623.1"/>
    </source>
</evidence>
<accession>A0AAX4P9N3</accession>
<evidence type="ECO:0000256" key="7">
    <source>
        <dbReference type="ARBA" id="ARBA00022927"/>
    </source>
</evidence>
<dbReference type="PANTHER" id="PTHR32409">
    <property type="entry name" value="MITOCHONDRIAL IMPORT RECEPTOR SUBUNIT TOM20-1-RELATED"/>
    <property type="match status" value="1"/>
</dbReference>
<evidence type="ECO:0000256" key="10">
    <source>
        <dbReference type="ARBA" id="ARBA00023136"/>
    </source>
</evidence>
<dbReference type="AlphaFoldDB" id="A0AAX4P9N3"/>
<dbReference type="InterPro" id="IPR011990">
    <property type="entry name" value="TPR-like_helical_dom_sf"/>
</dbReference>
<gene>
    <name evidence="12" type="ORF">HKI87_06g41640</name>
</gene>
<evidence type="ECO:0000256" key="8">
    <source>
        <dbReference type="ARBA" id="ARBA00022989"/>
    </source>
</evidence>
<dbReference type="PANTHER" id="PTHR32409:SF3">
    <property type="entry name" value="MITOCHONDRIAL IMPORT RECEPTOR SUBUNIT TOM20-1-RELATED"/>
    <property type="match status" value="1"/>
</dbReference>
<keyword evidence="6" id="KW-1000">Mitochondrion outer membrane</keyword>
<evidence type="ECO:0000256" key="11">
    <source>
        <dbReference type="SAM" id="Phobius"/>
    </source>
</evidence>
<feature type="transmembrane region" description="Helical" evidence="11">
    <location>
        <begin position="171"/>
        <end position="194"/>
    </location>
</feature>
<keyword evidence="8 11" id="KW-1133">Transmembrane helix</keyword>
<dbReference type="InterPro" id="IPR010547">
    <property type="entry name" value="TOM20_imprt_rcpt"/>
</dbReference>
<evidence type="ECO:0000313" key="13">
    <source>
        <dbReference type="Proteomes" id="UP001472866"/>
    </source>
</evidence>
<comment type="function">
    <text evidence="1">Central component of the receptor complex responsible for the recognition and translocation of cytosolically synthesized mitochondrial preproteins. Together with TOM22 functions as the transit peptide receptor at the surface of the mitochondrion outer membrane and facilitates the movement of preproteins into the translocation pore.</text>
</comment>
<keyword evidence="7" id="KW-0653">Protein transport</keyword>
<keyword evidence="13" id="KW-1185">Reference proteome</keyword>
<keyword evidence="10 11" id="KW-0472">Membrane</keyword>
<sequence length="198" mass="22142">MASDGMQHLAPEELERLIFFEAAKEQAKAEVKKNPKDVQALVRWGGALLELAHLKQGHESIVCIEEAVERIEQALKIDPRKHEALWCLGNAYTSQGFLHASVEKAQDFFDRASDCFRKACKEDPNNEVYKKALEMNSKAPQLHAQIQKQLQQQQEASMQEQAKLQSASSDFLYDVAGWAILVGLGVGLVVLSSLQKPK</sequence>
<protein>
    <submittedName>
        <fullName evidence="12">Translocase of outer mitochondrial membrane</fullName>
    </submittedName>
</protein>
<comment type="similarity">
    <text evidence="3">Belongs to the Tom20 family.</text>
</comment>
<dbReference type="Pfam" id="PF06552">
    <property type="entry name" value="TOM20_plant"/>
    <property type="match status" value="1"/>
</dbReference>
<evidence type="ECO:0000256" key="4">
    <source>
        <dbReference type="ARBA" id="ARBA00022448"/>
    </source>
</evidence>
<proteinExistence type="inferred from homology"/>
<dbReference type="Gene3D" id="1.25.40.10">
    <property type="entry name" value="Tetratricopeptide repeat domain"/>
    <property type="match status" value="1"/>
</dbReference>
<keyword evidence="4" id="KW-0813">Transport</keyword>
<dbReference type="GO" id="GO:0015031">
    <property type="term" value="P:protein transport"/>
    <property type="evidence" value="ECO:0007669"/>
    <property type="project" value="UniProtKB-KW"/>
</dbReference>
<dbReference type="EMBL" id="CP151506">
    <property type="protein sequence ID" value="WZN62623.1"/>
    <property type="molecule type" value="Genomic_DNA"/>
</dbReference>
<dbReference type="GO" id="GO:0005742">
    <property type="term" value="C:mitochondrial outer membrane translocase complex"/>
    <property type="evidence" value="ECO:0007669"/>
    <property type="project" value="InterPro"/>
</dbReference>
<evidence type="ECO:0000256" key="3">
    <source>
        <dbReference type="ARBA" id="ARBA00005792"/>
    </source>
</evidence>
<dbReference type="SUPFAM" id="SSF48452">
    <property type="entry name" value="TPR-like"/>
    <property type="match status" value="1"/>
</dbReference>
<evidence type="ECO:0000256" key="2">
    <source>
        <dbReference type="ARBA" id="ARBA00004572"/>
    </source>
</evidence>
<evidence type="ECO:0000256" key="1">
    <source>
        <dbReference type="ARBA" id="ARBA00003450"/>
    </source>
</evidence>
<keyword evidence="9" id="KW-0496">Mitochondrion</keyword>
<evidence type="ECO:0000256" key="9">
    <source>
        <dbReference type="ARBA" id="ARBA00023128"/>
    </source>
</evidence>
<evidence type="ECO:0000256" key="6">
    <source>
        <dbReference type="ARBA" id="ARBA00022787"/>
    </source>
</evidence>
<organism evidence="12 13">
    <name type="scientific">Chloropicon roscoffensis</name>
    <dbReference type="NCBI Taxonomy" id="1461544"/>
    <lineage>
        <taxon>Eukaryota</taxon>
        <taxon>Viridiplantae</taxon>
        <taxon>Chlorophyta</taxon>
        <taxon>Chloropicophyceae</taxon>
        <taxon>Chloropicales</taxon>
        <taxon>Chloropicaceae</taxon>
        <taxon>Chloropicon</taxon>
    </lineage>
</organism>
<keyword evidence="5 11" id="KW-0812">Transmembrane</keyword>
<name>A0AAX4P9N3_9CHLO</name>
<dbReference type="Proteomes" id="UP001472866">
    <property type="component" value="Chromosome 06"/>
</dbReference>